<evidence type="ECO:0000313" key="3">
    <source>
        <dbReference type="EMBL" id="KAK0550589.1"/>
    </source>
</evidence>
<keyword evidence="4" id="KW-1185">Reference proteome</keyword>
<name>A0AAN6JRK8_9BASI</name>
<organism evidence="3 4">
    <name type="scientific">Tilletia horrida</name>
    <dbReference type="NCBI Taxonomy" id="155126"/>
    <lineage>
        <taxon>Eukaryota</taxon>
        <taxon>Fungi</taxon>
        <taxon>Dikarya</taxon>
        <taxon>Basidiomycota</taxon>
        <taxon>Ustilaginomycotina</taxon>
        <taxon>Exobasidiomycetes</taxon>
        <taxon>Tilletiales</taxon>
        <taxon>Tilletiaceae</taxon>
        <taxon>Tilletia</taxon>
    </lineage>
</organism>
<evidence type="ECO:0000313" key="4">
    <source>
        <dbReference type="Proteomes" id="UP001176517"/>
    </source>
</evidence>
<sequence>MKLSFHAVLLLSFTLVGLSAAAGPKDRRDMNAGCYVPCMNSGRTDCSVCCPMDGSLPPSSCFDTSGGGQNKPDQPTKPHKHHKHKHHKHHKHPKHCDADTESTDKSTEADADDLDNEPDEEDNEVKEPTEDD</sequence>
<evidence type="ECO:0000256" key="1">
    <source>
        <dbReference type="SAM" id="MobiDB-lite"/>
    </source>
</evidence>
<protein>
    <recommendedName>
        <fullName evidence="5">Secreted protein</fullName>
    </recommendedName>
</protein>
<keyword evidence="2" id="KW-0732">Signal</keyword>
<reference evidence="3" key="1">
    <citation type="journal article" date="2023" name="PhytoFront">
        <title>Draft Genome Resources of Seven Strains of Tilletia horrida, Causal Agent of Kernel Smut of Rice.</title>
        <authorList>
            <person name="Khanal S."/>
            <person name="Antony Babu S."/>
            <person name="Zhou X.G."/>
        </authorList>
    </citation>
    <scope>NUCLEOTIDE SEQUENCE</scope>
    <source>
        <strain evidence="3">TX6</strain>
    </source>
</reference>
<feature type="chain" id="PRO_5043009304" description="Secreted protein" evidence="2">
    <location>
        <begin position="22"/>
        <end position="132"/>
    </location>
</feature>
<evidence type="ECO:0000256" key="2">
    <source>
        <dbReference type="SAM" id="SignalP"/>
    </source>
</evidence>
<dbReference type="Proteomes" id="UP001176517">
    <property type="component" value="Unassembled WGS sequence"/>
</dbReference>
<feature type="compositionally biased region" description="Basic residues" evidence="1">
    <location>
        <begin position="77"/>
        <end position="94"/>
    </location>
</feature>
<feature type="signal peptide" evidence="2">
    <location>
        <begin position="1"/>
        <end position="21"/>
    </location>
</feature>
<gene>
    <name evidence="3" type="ORF">OC846_003604</name>
</gene>
<dbReference type="AlphaFoldDB" id="A0AAN6JRK8"/>
<feature type="compositionally biased region" description="Basic and acidic residues" evidence="1">
    <location>
        <begin position="95"/>
        <end position="108"/>
    </location>
</feature>
<evidence type="ECO:0008006" key="5">
    <source>
        <dbReference type="Google" id="ProtNLM"/>
    </source>
</evidence>
<dbReference type="EMBL" id="JAPDMZ010000090">
    <property type="protein sequence ID" value="KAK0550589.1"/>
    <property type="molecule type" value="Genomic_DNA"/>
</dbReference>
<comment type="caution">
    <text evidence="3">The sequence shown here is derived from an EMBL/GenBank/DDBJ whole genome shotgun (WGS) entry which is preliminary data.</text>
</comment>
<proteinExistence type="predicted"/>
<accession>A0AAN6JRK8</accession>
<feature type="compositionally biased region" description="Acidic residues" evidence="1">
    <location>
        <begin position="109"/>
        <end position="124"/>
    </location>
</feature>
<feature type="region of interest" description="Disordered" evidence="1">
    <location>
        <begin position="60"/>
        <end position="132"/>
    </location>
</feature>